<dbReference type="Proteomes" id="UP000282957">
    <property type="component" value="Unassembled WGS sequence"/>
</dbReference>
<proteinExistence type="predicted"/>
<dbReference type="GO" id="GO:0016758">
    <property type="term" value="F:hexosyltransferase activity"/>
    <property type="evidence" value="ECO:0007669"/>
    <property type="project" value="TreeGrafter"/>
</dbReference>
<dbReference type="InterPro" id="IPR050194">
    <property type="entry name" value="Glycosyltransferase_grp1"/>
</dbReference>
<dbReference type="Pfam" id="PF13439">
    <property type="entry name" value="Glyco_transf_4"/>
    <property type="match status" value="1"/>
</dbReference>
<sequence length="329" mass="36035">MIRVLHLIDDAKLGGVNRTLDAQAELLAGEIEARRHLLGPGQPEPDLEGIDVVIVHFTLAWRKMPFMLRLWSRLGGRCLVIVEHSYTEAYERCLVPNRLRFRSMLRLGMALADKVVAVSHGQARWLREAGIAPARKVQVIEPLSDLAPFHAVPPLRPGRGPLRLGYYGRYAPQKGLEQLIDAMRLLPPGTATLAMAGYGPDEEALRAAAADLPEVTIGGPTSHPEAFLEDVDAIVMPSRWEAYGQVGVETRAAGRALLVADLDGLTEQVPPELLIPNATPEALAARIRWLSHQDVVGLGESLRATAADAQDRHHRGWLSLLRGLKPELA</sequence>
<dbReference type="CDD" id="cd03801">
    <property type="entry name" value="GT4_PimA-like"/>
    <property type="match status" value="1"/>
</dbReference>
<comment type="caution">
    <text evidence="2">The sequence shown here is derived from an EMBL/GenBank/DDBJ whole genome shotgun (WGS) entry which is preliminary data.</text>
</comment>
<name>A0A437MGH4_9PROT</name>
<dbReference type="OrthoDB" id="529131at2"/>
<dbReference type="EMBL" id="SACL01000003">
    <property type="protein sequence ID" value="RVT96749.1"/>
    <property type="molecule type" value="Genomic_DNA"/>
</dbReference>
<dbReference type="InterPro" id="IPR028098">
    <property type="entry name" value="Glyco_trans_4-like_N"/>
</dbReference>
<dbReference type="Pfam" id="PF13692">
    <property type="entry name" value="Glyco_trans_1_4"/>
    <property type="match status" value="1"/>
</dbReference>
<keyword evidence="2" id="KW-0808">Transferase</keyword>
<feature type="domain" description="Glycosyltransferase subfamily 4-like N-terminal" evidence="1">
    <location>
        <begin position="48"/>
        <end position="142"/>
    </location>
</feature>
<protein>
    <submittedName>
        <fullName evidence="2">Glycosyltransferase</fullName>
    </submittedName>
</protein>
<keyword evidence="3" id="KW-1185">Reference proteome</keyword>
<dbReference type="PANTHER" id="PTHR45947">
    <property type="entry name" value="SULFOQUINOVOSYL TRANSFERASE SQD2"/>
    <property type="match status" value="1"/>
</dbReference>
<dbReference type="AlphaFoldDB" id="A0A437MGH4"/>
<dbReference type="Gene3D" id="3.40.50.2000">
    <property type="entry name" value="Glycogen Phosphorylase B"/>
    <property type="match status" value="2"/>
</dbReference>
<accession>A0A437MGH4</accession>
<evidence type="ECO:0000313" key="3">
    <source>
        <dbReference type="Proteomes" id="UP000282957"/>
    </source>
</evidence>
<reference evidence="2 3" key="1">
    <citation type="submission" date="2019-01" db="EMBL/GenBank/DDBJ databases">
        <authorList>
            <person name="Chen W.-M."/>
        </authorList>
    </citation>
    <scope>NUCLEOTIDE SEQUENCE [LARGE SCALE GENOMIC DNA]</scope>
    <source>
        <strain evidence="2 3">CCP-6</strain>
    </source>
</reference>
<dbReference type="PANTHER" id="PTHR45947:SF3">
    <property type="entry name" value="SULFOQUINOVOSYL TRANSFERASE SQD2"/>
    <property type="match status" value="1"/>
</dbReference>
<gene>
    <name evidence="2" type="ORF">EOD42_10070</name>
</gene>
<evidence type="ECO:0000313" key="2">
    <source>
        <dbReference type="EMBL" id="RVT96749.1"/>
    </source>
</evidence>
<evidence type="ECO:0000259" key="1">
    <source>
        <dbReference type="Pfam" id="PF13439"/>
    </source>
</evidence>
<dbReference type="SUPFAM" id="SSF53756">
    <property type="entry name" value="UDP-Glycosyltransferase/glycogen phosphorylase"/>
    <property type="match status" value="1"/>
</dbReference>
<dbReference type="RefSeq" id="WP_127787400.1">
    <property type="nucleotide sequence ID" value="NZ_SACL01000003.1"/>
</dbReference>
<organism evidence="2 3">
    <name type="scientific">Rhodovarius crocodyli</name>
    <dbReference type="NCBI Taxonomy" id="1979269"/>
    <lineage>
        <taxon>Bacteria</taxon>
        <taxon>Pseudomonadati</taxon>
        <taxon>Pseudomonadota</taxon>
        <taxon>Alphaproteobacteria</taxon>
        <taxon>Acetobacterales</taxon>
        <taxon>Roseomonadaceae</taxon>
        <taxon>Rhodovarius</taxon>
    </lineage>
</organism>